<dbReference type="AlphaFoldDB" id="A0A916EDL5"/>
<evidence type="ECO:0000313" key="1">
    <source>
        <dbReference type="EMBL" id="CAB5382714.1"/>
    </source>
</evidence>
<dbReference type="EMBL" id="CAGKOT010000047">
    <property type="protein sequence ID" value="CAB5382714.1"/>
    <property type="molecule type" value="Genomic_DNA"/>
</dbReference>
<reference evidence="1" key="1">
    <citation type="submission" date="2020-05" db="EMBL/GenBank/DDBJ databases">
        <authorList>
            <person name="Rincon C."/>
            <person name="Sanders R I."/>
            <person name="Robbins C."/>
            <person name="Chaturvedi A."/>
        </authorList>
    </citation>
    <scope>NUCLEOTIDE SEQUENCE</scope>
    <source>
        <strain evidence="1">CHB12</strain>
    </source>
</reference>
<dbReference type="OrthoDB" id="2435056at2759"/>
<proteinExistence type="predicted"/>
<comment type="caution">
    <text evidence="1">The sequence shown here is derived from an EMBL/GenBank/DDBJ whole genome shotgun (WGS) entry which is preliminary data.</text>
</comment>
<dbReference type="Proteomes" id="UP000684084">
    <property type="component" value="Unassembled WGS sequence"/>
</dbReference>
<sequence length="136" mass="14968">MMNEEKLGSSIICSTESFLSLILTQQCSCGNNDILQKKCKISSGGLSVNVVIKCKKCKEILSFQNESPDTNYTKAFAAATLCGGLNCQEFQNSMLILGIIKLPSKSIYHKYQKSMSKDIKHTASENAKKALYLSID</sequence>
<accession>A0A916EDL5</accession>
<organism evidence="1 2">
    <name type="scientific">Rhizophagus irregularis</name>
    <dbReference type="NCBI Taxonomy" id="588596"/>
    <lineage>
        <taxon>Eukaryota</taxon>
        <taxon>Fungi</taxon>
        <taxon>Fungi incertae sedis</taxon>
        <taxon>Mucoromycota</taxon>
        <taxon>Glomeromycotina</taxon>
        <taxon>Glomeromycetes</taxon>
        <taxon>Glomerales</taxon>
        <taxon>Glomeraceae</taxon>
        <taxon>Rhizophagus</taxon>
    </lineage>
</organism>
<name>A0A916EDL5_9GLOM</name>
<protein>
    <submittedName>
        <fullName evidence="1">Uncharacterized protein</fullName>
    </submittedName>
</protein>
<gene>
    <name evidence="1" type="ORF">CHRIB12_LOCUS18074</name>
</gene>
<evidence type="ECO:0000313" key="2">
    <source>
        <dbReference type="Proteomes" id="UP000684084"/>
    </source>
</evidence>